<dbReference type="InterPro" id="IPR011059">
    <property type="entry name" value="Metal-dep_hydrolase_composite"/>
</dbReference>
<evidence type="ECO:0000259" key="2">
    <source>
        <dbReference type="Pfam" id="PF07969"/>
    </source>
</evidence>
<feature type="domain" description="Amidohydrolase 3" evidence="2">
    <location>
        <begin position="47"/>
        <end position="215"/>
    </location>
</feature>
<reference evidence="3" key="1">
    <citation type="submission" date="2019-09" db="EMBL/GenBank/DDBJ databases">
        <authorList>
            <person name="Li J."/>
        </authorList>
    </citation>
    <scope>NUCLEOTIDE SEQUENCE [LARGE SCALE GENOMIC DNA]</scope>
    <source>
        <strain evidence="3">NRBC 14897</strain>
    </source>
</reference>
<sequence length="527" mass="55747">MSERTTVTGGWLIDGTGSPARRADLLIEDDRISAVTQPGDLASTDARTIDVGGLTITPGIIDVHSHADIAFALAGDDVSKILQGVTTEVVGNCGTSLAPLGVAHREVATRIAGPDADLSWTGFGDYLDAVDGGTQVTNSCHLVGHSSLREAVLGHDDRAPDPDELSTMVRLLHDALEAGAFGLSTGLIYPPGAFAEANEVATLVSSLSAHHVYATHMRNESDHLIAALDEAIGSLRDASCRLQVSHLKATGRRNHGTMGIALERLDRARRRGLDVHHDVYPYTAASTGLTACLPPWSLVGGTAEMLSRLTSASVRDRIRHDVLSPSPHDWDNPVAAAGWEGLVIAGTGSGSHEGVSLAALADEWDCDPFGAMVDLLVRELGQVTMVEHSMDQADVDLAVTDRHAIIASDGLPPGSGGSSHPRGHGTFPRALGHLSRDRGLLDLPTAVHKMTGLPAEVFGIADRGVVRTGSIADLVCFDPLAIADHATYEHPHREPTGIRWVMQAGQLTVHHGAWLGRRLGRRLTRSP</sequence>
<name>A0A641AQV6_9ACTN</name>
<dbReference type="GO" id="GO:0016811">
    <property type="term" value="F:hydrolase activity, acting on carbon-nitrogen (but not peptide) bonds, in linear amides"/>
    <property type="evidence" value="ECO:0007669"/>
    <property type="project" value="InterPro"/>
</dbReference>
<dbReference type="PANTHER" id="PTHR11647">
    <property type="entry name" value="HYDRANTOINASE/DIHYDROPYRIMIDINASE FAMILY MEMBER"/>
    <property type="match status" value="1"/>
</dbReference>
<dbReference type="InterPro" id="IPR032466">
    <property type="entry name" value="Metal_Hydrolase"/>
</dbReference>
<proteinExistence type="predicted"/>
<protein>
    <submittedName>
        <fullName evidence="3">Amidohydrolase family protein</fullName>
    </submittedName>
</protein>
<dbReference type="Pfam" id="PF07969">
    <property type="entry name" value="Amidohydro_3"/>
    <property type="match status" value="2"/>
</dbReference>
<keyword evidence="4" id="KW-1185">Reference proteome</keyword>
<dbReference type="AlphaFoldDB" id="A0A641AQV6"/>
<dbReference type="PANTHER" id="PTHR11647:SF1">
    <property type="entry name" value="COLLAPSIN RESPONSE MEDIATOR PROTEIN"/>
    <property type="match status" value="1"/>
</dbReference>
<gene>
    <name evidence="3" type="ORF">ESP62_008955</name>
</gene>
<dbReference type="Proteomes" id="UP001515100">
    <property type="component" value="Unassembled WGS sequence"/>
</dbReference>
<organism evidence="3 4">
    <name type="scientific">Aeromicrobium fastidiosum</name>
    <dbReference type="NCBI Taxonomy" id="52699"/>
    <lineage>
        <taxon>Bacteria</taxon>
        <taxon>Bacillati</taxon>
        <taxon>Actinomycetota</taxon>
        <taxon>Actinomycetes</taxon>
        <taxon>Propionibacteriales</taxon>
        <taxon>Nocardioidaceae</taxon>
        <taxon>Aeromicrobium</taxon>
    </lineage>
</organism>
<dbReference type="OrthoDB" id="9776455at2"/>
<dbReference type="RefSeq" id="WP_129182591.1">
    <property type="nucleotide sequence ID" value="NZ_JAGIOG010000001.1"/>
</dbReference>
<feature type="region of interest" description="Disordered" evidence="1">
    <location>
        <begin position="408"/>
        <end position="429"/>
    </location>
</feature>
<evidence type="ECO:0000256" key="1">
    <source>
        <dbReference type="SAM" id="MobiDB-lite"/>
    </source>
</evidence>
<dbReference type="Gene3D" id="2.30.40.10">
    <property type="entry name" value="Urease, subunit C, domain 1"/>
    <property type="match status" value="1"/>
</dbReference>
<dbReference type="SUPFAM" id="SSF51338">
    <property type="entry name" value="Composite domain of metallo-dependent hydrolases"/>
    <property type="match status" value="1"/>
</dbReference>
<dbReference type="SUPFAM" id="SSF51556">
    <property type="entry name" value="Metallo-dependent hydrolases"/>
    <property type="match status" value="1"/>
</dbReference>
<dbReference type="GO" id="GO:0016812">
    <property type="term" value="F:hydrolase activity, acting on carbon-nitrogen (but not peptide) bonds, in cyclic amides"/>
    <property type="evidence" value="ECO:0007669"/>
    <property type="project" value="TreeGrafter"/>
</dbReference>
<dbReference type="Gene3D" id="3.30.1490.130">
    <property type="entry name" value="D-aminoacylase. Domain 3"/>
    <property type="match status" value="1"/>
</dbReference>
<dbReference type="Gene3D" id="3.20.20.140">
    <property type="entry name" value="Metal-dependent hydrolases"/>
    <property type="match status" value="1"/>
</dbReference>
<dbReference type="InterPro" id="IPR013108">
    <property type="entry name" value="Amidohydro_3"/>
</dbReference>
<comment type="caution">
    <text evidence="3">The sequence shown here is derived from an EMBL/GenBank/DDBJ whole genome shotgun (WGS) entry which is preliminary data.</text>
</comment>
<dbReference type="InterPro" id="IPR023100">
    <property type="entry name" value="D-aminoacylase_insert_dom_sf"/>
</dbReference>
<dbReference type="GO" id="GO:0005829">
    <property type="term" value="C:cytosol"/>
    <property type="evidence" value="ECO:0007669"/>
    <property type="project" value="TreeGrafter"/>
</dbReference>
<evidence type="ECO:0000313" key="3">
    <source>
        <dbReference type="EMBL" id="KAA1378472.1"/>
    </source>
</evidence>
<dbReference type="InterPro" id="IPR050378">
    <property type="entry name" value="Metallo-dep_Hydrolases_sf"/>
</dbReference>
<evidence type="ECO:0000313" key="4">
    <source>
        <dbReference type="Proteomes" id="UP001515100"/>
    </source>
</evidence>
<accession>A0A641AQV6</accession>
<dbReference type="EMBL" id="SDPP02000002">
    <property type="protein sequence ID" value="KAA1378472.1"/>
    <property type="molecule type" value="Genomic_DNA"/>
</dbReference>
<feature type="domain" description="Amidohydrolase 3" evidence="2">
    <location>
        <begin position="378"/>
        <end position="508"/>
    </location>
</feature>